<feature type="compositionally biased region" description="Low complexity" evidence="1">
    <location>
        <begin position="52"/>
        <end position="62"/>
    </location>
</feature>
<keyword evidence="3" id="KW-1185">Reference proteome</keyword>
<gene>
    <name evidence="2" type="ORF">GDO78_014939</name>
</gene>
<evidence type="ECO:0000256" key="1">
    <source>
        <dbReference type="SAM" id="MobiDB-lite"/>
    </source>
</evidence>
<protein>
    <submittedName>
        <fullName evidence="2">Uncharacterized protein</fullName>
    </submittedName>
</protein>
<sequence>MSQPETASVSLEEPGRNRGELLAPVGCGGPGEVEPRRSERLKRSQENGSTGRSRSQSRSPQRALEWGTKHPEEGGTSTSEADTGGKDFAGSSKGGCLRSEVHRVKSPLNLSLFSFGDDSPPEDMYSKKKKIVEMKPLGWEEACGN</sequence>
<comment type="caution">
    <text evidence="2">The sequence shown here is derived from an EMBL/GenBank/DDBJ whole genome shotgun (WGS) entry which is preliminary data.</text>
</comment>
<evidence type="ECO:0000313" key="3">
    <source>
        <dbReference type="Proteomes" id="UP000770717"/>
    </source>
</evidence>
<proteinExistence type="predicted"/>
<evidence type="ECO:0000313" key="2">
    <source>
        <dbReference type="EMBL" id="KAG9462082.1"/>
    </source>
</evidence>
<dbReference type="EMBL" id="WNTK01013733">
    <property type="protein sequence ID" value="KAG9462082.1"/>
    <property type="molecule type" value="Genomic_DNA"/>
</dbReference>
<dbReference type="Proteomes" id="UP000770717">
    <property type="component" value="Unassembled WGS sequence"/>
</dbReference>
<dbReference type="AlphaFoldDB" id="A0A8J6C3N4"/>
<name>A0A8J6C3N4_ELECQ</name>
<feature type="compositionally biased region" description="Basic and acidic residues" evidence="1">
    <location>
        <begin position="33"/>
        <end position="45"/>
    </location>
</feature>
<accession>A0A8J6C3N4</accession>
<organism evidence="2 3">
    <name type="scientific">Eleutherodactylus coqui</name>
    <name type="common">Puerto Rican coqui</name>
    <dbReference type="NCBI Taxonomy" id="57060"/>
    <lineage>
        <taxon>Eukaryota</taxon>
        <taxon>Metazoa</taxon>
        <taxon>Chordata</taxon>
        <taxon>Craniata</taxon>
        <taxon>Vertebrata</taxon>
        <taxon>Euteleostomi</taxon>
        <taxon>Amphibia</taxon>
        <taxon>Batrachia</taxon>
        <taxon>Anura</taxon>
        <taxon>Neobatrachia</taxon>
        <taxon>Hyloidea</taxon>
        <taxon>Eleutherodactylidae</taxon>
        <taxon>Eleutherodactylinae</taxon>
        <taxon>Eleutherodactylus</taxon>
        <taxon>Eleutherodactylus</taxon>
    </lineage>
</organism>
<reference evidence="2" key="1">
    <citation type="thesis" date="2020" institute="ProQuest LLC" country="789 East Eisenhower Parkway, Ann Arbor, MI, USA">
        <title>Comparative Genomics and Chromosome Evolution.</title>
        <authorList>
            <person name="Mudd A.B."/>
        </authorList>
    </citation>
    <scope>NUCLEOTIDE SEQUENCE</scope>
    <source>
        <strain evidence="2">HN-11 Male</strain>
        <tissue evidence="2">Kidney and liver</tissue>
    </source>
</reference>
<feature type="region of interest" description="Disordered" evidence="1">
    <location>
        <begin position="1"/>
        <end position="95"/>
    </location>
</feature>